<name>A0AAW9SMI1_9RHOB</name>
<feature type="domain" description="Surface lipoprotein assembly modifier C-terminal" evidence="1">
    <location>
        <begin position="268"/>
        <end position="341"/>
    </location>
</feature>
<gene>
    <name evidence="2" type="ORF">ABFB10_12390</name>
</gene>
<evidence type="ECO:0000313" key="2">
    <source>
        <dbReference type="EMBL" id="MEN9061701.1"/>
    </source>
</evidence>
<accession>A0AAW9SMI1</accession>
<dbReference type="AlphaFoldDB" id="A0AAW9SMI1"/>
<comment type="caution">
    <text evidence="2">The sequence shown here is derived from an EMBL/GenBank/DDBJ whole genome shotgun (WGS) entry which is preliminary data.</text>
</comment>
<dbReference type="EMBL" id="JBDNCH010000002">
    <property type="protein sequence ID" value="MEN9061701.1"/>
    <property type="molecule type" value="Genomic_DNA"/>
</dbReference>
<dbReference type="Pfam" id="PF04575">
    <property type="entry name" value="SlipAM"/>
    <property type="match status" value="1"/>
</dbReference>
<keyword evidence="2" id="KW-0449">Lipoprotein</keyword>
<keyword evidence="3" id="KW-1185">Reference proteome</keyword>
<protein>
    <submittedName>
        <fullName evidence="2">Surface lipoprotein assembly modifier</fullName>
    </submittedName>
</protein>
<dbReference type="InterPro" id="IPR007655">
    <property type="entry name" value="Slam_C"/>
</dbReference>
<dbReference type="Proteomes" id="UP001428774">
    <property type="component" value="Unassembled WGS sequence"/>
</dbReference>
<sequence length="349" mass="39095">MIQAQTRSSKGDRAIAQYWLRRAAQIAPDEASRAVAIRDFRHVRRITPWRLSLDVSVAPSDNLNNAPKSNSFTFAGLPFVNPTAVPLSGVEYGIGAGYVYRVALAENRRLNFGVDLDVTRLRFSEDARDKVPGVDADDYREEELRLSAGYEARASDGRWLALTELSLQRTWLAGKTLSDAVRLDFSYGRAVAPGMVLGGRLGLETEERRDFSVLDSDTRDYGVTLSKEVGQGLLRLDLGWADTESDSRSVARETGRAVLTYARTKPVRGMLPRLALSYEAVDYDRGPTTFWTDPRQDRQWAVSLDVTLPDLDYYGFAPEVGVSFRDRQSNYTIYETQGTDLRLGLRSVF</sequence>
<evidence type="ECO:0000313" key="3">
    <source>
        <dbReference type="Proteomes" id="UP001428774"/>
    </source>
</evidence>
<evidence type="ECO:0000259" key="1">
    <source>
        <dbReference type="Pfam" id="PF04575"/>
    </source>
</evidence>
<organism evidence="2 3">
    <name type="scientific">Ponticoccus litoralis</name>
    <dbReference type="NCBI Taxonomy" id="422297"/>
    <lineage>
        <taxon>Bacteria</taxon>
        <taxon>Pseudomonadati</taxon>
        <taxon>Pseudomonadota</taxon>
        <taxon>Alphaproteobacteria</taxon>
        <taxon>Rhodobacterales</taxon>
        <taxon>Roseobacteraceae</taxon>
        <taxon>Ponticoccus</taxon>
    </lineage>
</organism>
<proteinExistence type="predicted"/>
<reference evidence="2 3" key="1">
    <citation type="submission" date="2024-05" db="EMBL/GenBank/DDBJ databases">
        <title>Genome sequence of Ponticoccus litoralis KCCM 90028.</title>
        <authorList>
            <person name="Kim J.M."/>
            <person name="Lee J.K."/>
            <person name="Choi B.J."/>
            <person name="Bayburt H."/>
            <person name="Baek J.H."/>
            <person name="Jeon C.O."/>
        </authorList>
    </citation>
    <scope>NUCLEOTIDE SEQUENCE [LARGE SCALE GENOMIC DNA]</scope>
    <source>
        <strain evidence="2 3">KCCM 90028</strain>
    </source>
</reference>
<dbReference type="RefSeq" id="WP_347166752.1">
    <property type="nucleotide sequence ID" value="NZ_JBDNCH010000002.1"/>
</dbReference>